<dbReference type="Pfam" id="PF02325">
    <property type="entry name" value="CCB3_YggT"/>
    <property type="match status" value="1"/>
</dbReference>
<evidence type="ECO:0000313" key="2">
    <source>
        <dbReference type="EMBL" id="RWR32200.1"/>
    </source>
</evidence>
<keyword evidence="1" id="KW-0812">Transmembrane</keyword>
<dbReference type="EMBL" id="SAUY01000009">
    <property type="protein sequence ID" value="RWR32200.1"/>
    <property type="molecule type" value="Genomic_DNA"/>
</dbReference>
<dbReference type="RefSeq" id="WP_128232066.1">
    <property type="nucleotide sequence ID" value="NZ_SAUY01000009.1"/>
</dbReference>
<dbReference type="GO" id="GO:0016020">
    <property type="term" value="C:membrane"/>
    <property type="evidence" value="ECO:0007669"/>
    <property type="project" value="InterPro"/>
</dbReference>
<reference evidence="2 3" key="2">
    <citation type="submission" date="2019-01" db="EMBL/GenBank/DDBJ databases">
        <authorList>
            <person name="Li Y."/>
        </authorList>
    </citation>
    <scope>NUCLEOTIDE SEQUENCE [LARGE SCALE GENOMIC DNA]</scope>
    <source>
        <strain evidence="2 3">07D10-4-3</strain>
    </source>
</reference>
<sequence length="97" mass="11173">MVTLYQALTLILNVVWFIMIVHIIMSWLINFQVLNLRQPLVAQVWYGLNNLLEPVYGPVRRFLPNLSGIDLAPLVVFIIIIIAQQALRNNAGFFYGF</sequence>
<gene>
    <name evidence="2" type="ORF">D2T29_08375</name>
</gene>
<name>A0A443KHH0_9RHOB</name>
<protein>
    <submittedName>
        <fullName evidence="2">YggT family protein</fullName>
    </submittedName>
</protein>
<dbReference type="AlphaFoldDB" id="A0A443KHH0"/>
<keyword evidence="1" id="KW-1133">Transmembrane helix</keyword>
<feature type="transmembrane region" description="Helical" evidence="1">
    <location>
        <begin position="7"/>
        <end position="29"/>
    </location>
</feature>
<organism evidence="2 3">
    <name type="scientific">Paenirhodobacter populi</name>
    <dbReference type="NCBI Taxonomy" id="2306993"/>
    <lineage>
        <taxon>Bacteria</taxon>
        <taxon>Pseudomonadati</taxon>
        <taxon>Pseudomonadota</taxon>
        <taxon>Alphaproteobacteria</taxon>
        <taxon>Rhodobacterales</taxon>
        <taxon>Rhodobacter group</taxon>
        <taxon>Paenirhodobacter</taxon>
    </lineage>
</organism>
<accession>A0A443KHH0</accession>
<keyword evidence="1" id="KW-0472">Membrane</keyword>
<dbReference type="InterPro" id="IPR003425">
    <property type="entry name" value="CCB3/YggT"/>
</dbReference>
<reference evidence="2 3" key="1">
    <citation type="submission" date="2019-01" db="EMBL/GenBank/DDBJ databases">
        <title>Sinorhodobacter populi sp. nov. isolated from the symptomatic bark tissue of Populus euramericana canker.</title>
        <authorList>
            <person name="Xu G."/>
        </authorList>
    </citation>
    <scope>NUCLEOTIDE SEQUENCE [LARGE SCALE GENOMIC DNA]</scope>
    <source>
        <strain evidence="2 3">07D10-4-3</strain>
    </source>
</reference>
<feature type="transmembrane region" description="Helical" evidence="1">
    <location>
        <begin position="62"/>
        <end position="83"/>
    </location>
</feature>
<comment type="caution">
    <text evidence="2">The sequence shown here is derived from an EMBL/GenBank/DDBJ whole genome shotgun (WGS) entry which is preliminary data.</text>
</comment>
<dbReference type="Proteomes" id="UP000284451">
    <property type="component" value="Unassembled WGS sequence"/>
</dbReference>
<evidence type="ECO:0000313" key="3">
    <source>
        <dbReference type="Proteomes" id="UP000284451"/>
    </source>
</evidence>
<proteinExistence type="predicted"/>
<evidence type="ECO:0000256" key="1">
    <source>
        <dbReference type="SAM" id="Phobius"/>
    </source>
</evidence>